<evidence type="ECO:0000313" key="1">
    <source>
        <dbReference type="Proteomes" id="UP000694846"/>
    </source>
</evidence>
<dbReference type="RefSeq" id="XP_025405705.1">
    <property type="nucleotide sequence ID" value="XM_025549920.1"/>
</dbReference>
<gene>
    <name evidence="2" type="primary">LOC112679966</name>
</gene>
<name>A0A8B8F586_9HEMI</name>
<accession>A0A8B8F586</accession>
<dbReference type="Proteomes" id="UP000694846">
    <property type="component" value="Unplaced"/>
</dbReference>
<dbReference type="AlphaFoldDB" id="A0A8B8F586"/>
<evidence type="ECO:0000313" key="2">
    <source>
        <dbReference type="RefSeq" id="XP_025405705.1"/>
    </source>
</evidence>
<sequence length="114" mass="12994">MVWTKKGISDLNHLNDRMKKHDLTVKHMNNTLNLATLGKTNVLSMLDSNYRRGIELHSEKVSNNRYILNEIINFNRFCGAFELALRGHDEKDTSLNSGIFRGLISFSAELDSAL</sequence>
<organism evidence="1 2">
    <name type="scientific">Sipha flava</name>
    <name type="common">yellow sugarcane aphid</name>
    <dbReference type="NCBI Taxonomy" id="143950"/>
    <lineage>
        <taxon>Eukaryota</taxon>
        <taxon>Metazoa</taxon>
        <taxon>Ecdysozoa</taxon>
        <taxon>Arthropoda</taxon>
        <taxon>Hexapoda</taxon>
        <taxon>Insecta</taxon>
        <taxon>Pterygota</taxon>
        <taxon>Neoptera</taxon>
        <taxon>Paraneoptera</taxon>
        <taxon>Hemiptera</taxon>
        <taxon>Sternorrhyncha</taxon>
        <taxon>Aphidomorpha</taxon>
        <taxon>Aphidoidea</taxon>
        <taxon>Aphididae</taxon>
        <taxon>Sipha</taxon>
    </lineage>
</organism>
<keyword evidence="1" id="KW-1185">Reference proteome</keyword>
<dbReference type="OrthoDB" id="6741521at2759"/>
<protein>
    <submittedName>
        <fullName evidence="2">Uncharacterized protein LOC112679966</fullName>
    </submittedName>
</protein>
<dbReference type="GeneID" id="112679966"/>
<reference evidence="2" key="1">
    <citation type="submission" date="2025-08" db="UniProtKB">
        <authorList>
            <consortium name="RefSeq"/>
        </authorList>
    </citation>
    <scope>IDENTIFICATION</scope>
    <source>
        <tissue evidence="2">Whole body</tissue>
    </source>
</reference>
<proteinExistence type="predicted"/>